<dbReference type="GO" id="GO:0051999">
    <property type="term" value="P:mannosyl-inositol phosphorylceramide biosynthetic process"/>
    <property type="evidence" value="ECO:0007669"/>
    <property type="project" value="TreeGrafter"/>
</dbReference>
<keyword evidence="2" id="KW-1133">Transmembrane helix</keyword>
<dbReference type="PANTHER" id="PTHR32385">
    <property type="entry name" value="MANNOSYL PHOSPHORYLINOSITOL CERAMIDE SYNTHASE"/>
    <property type="match status" value="1"/>
</dbReference>
<dbReference type="InterPro" id="IPR051706">
    <property type="entry name" value="Glycosyltransferase_domain"/>
</dbReference>
<accession>A0A2H4UWK1</accession>
<dbReference type="GO" id="GO:0000030">
    <property type="term" value="F:mannosyltransferase activity"/>
    <property type="evidence" value="ECO:0007669"/>
    <property type="project" value="TreeGrafter"/>
</dbReference>
<dbReference type="SUPFAM" id="SSF53448">
    <property type="entry name" value="Nucleotide-diphospho-sugar transferases"/>
    <property type="match status" value="1"/>
</dbReference>
<dbReference type="InterPro" id="IPR007577">
    <property type="entry name" value="GlycoTrfase_DXD_sugar-bd_CS"/>
</dbReference>
<keyword evidence="3" id="KW-0328">Glycosyltransferase</keyword>
<proteinExistence type="predicted"/>
<keyword evidence="4" id="KW-1185">Reference proteome</keyword>
<dbReference type="InterPro" id="IPR029044">
    <property type="entry name" value="Nucleotide-diphossugar_trans"/>
</dbReference>
<name>A0A2H4UWK1_9VIRU</name>
<evidence type="ECO:0000313" key="4">
    <source>
        <dbReference type="Proteomes" id="UP000240325"/>
    </source>
</evidence>
<keyword evidence="2" id="KW-0472">Membrane</keyword>
<dbReference type="PANTHER" id="PTHR32385:SF15">
    <property type="entry name" value="INOSITOL PHOSPHOCERAMIDE MANNOSYLTRANSFERASE 1"/>
    <property type="match status" value="1"/>
</dbReference>
<gene>
    <name evidence="3" type="ORF">BMW23_1095</name>
</gene>
<dbReference type="EMBL" id="MF782455">
    <property type="protein sequence ID" value="ATZ81139.1"/>
    <property type="molecule type" value="Genomic_DNA"/>
</dbReference>
<keyword evidence="2" id="KW-0812">Transmembrane</keyword>
<sequence length="263" mass="31142">MIIIFIVIVIIMFIYFIFTNTVNENMIDMQNILIDKYIIKNINNDGNLYLFQTYYDKNKIPNDVYNNIQQYAPEYNHVVLDDNELLDFMNAYFNKSVVDTFNNLKRGAHKADLARYCLLYVYGGLYLDVKTELVLPLKDIFVNKNTIYSVISYQKDHVYQGIIHTPPQQVFFLKLIDYIVSVQNPQQYHDICRDFYRKIMDDVGQVNYGFLNGKNNSYYLFEEKCSNTDDGMCYDGLDKYGFCCFVWDNGKPIIKTRRANYPF</sequence>
<organism evidence="3">
    <name type="scientific">Bodo saltans virus</name>
    <dbReference type="NCBI Taxonomy" id="2024608"/>
    <lineage>
        <taxon>Viruses</taxon>
        <taxon>Varidnaviria</taxon>
        <taxon>Bamfordvirae</taxon>
        <taxon>Nucleocytoviricota</taxon>
        <taxon>Megaviricetes</taxon>
        <taxon>Imitervirales</taxon>
        <taxon>Mimiviridae</taxon>
        <taxon>Klosneuvirinae</taxon>
        <taxon>Theiavirus</taxon>
        <taxon>Theiavirus salishense</taxon>
    </lineage>
</organism>
<keyword evidence="1" id="KW-0808">Transferase</keyword>
<dbReference type="Gene3D" id="3.90.550.20">
    <property type="match status" value="1"/>
</dbReference>
<dbReference type="GO" id="GO:0016020">
    <property type="term" value="C:membrane"/>
    <property type="evidence" value="ECO:0007669"/>
    <property type="project" value="GOC"/>
</dbReference>
<evidence type="ECO:0000256" key="1">
    <source>
        <dbReference type="ARBA" id="ARBA00022679"/>
    </source>
</evidence>
<dbReference type="Pfam" id="PF04488">
    <property type="entry name" value="Gly_transf_sug"/>
    <property type="match status" value="1"/>
</dbReference>
<dbReference type="Proteomes" id="UP000240325">
    <property type="component" value="Segment"/>
</dbReference>
<protein>
    <submittedName>
        <fullName evidence="3">Mannosyltransferase</fullName>
    </submittedName>
</protein>
<evidence type="ECO:0000256" key="2">
    <source>
        <dbReference type="SAM" id="Phobius"/>
    </source>
</evidence>
<reference evidence="3" key="1">
    <citation type="journal article" date="2017" name="Elife">
        <title>The kinetoplastid-infecting Bodo saltans virus (BsV), a window into the most abundant giant viruses in the sea.</title>
        <authorList>
            <person name="Deeg C.M."/>
            <person name="Chow C.-E.T."/>
            <person name="Suttle C.A."/>
        </authorList>
    </citation>
    <scope>NUCLEOTIDE SEQUENCE</scope>
    <source>
        <strain evidence="3">NG1</strain>
    </source>
</reference>
<evidence type="ECO:0000313" key="3">
    <source>
        <dbReference type="EMBL" id="ATZ81139.1"/>
    </source>
</evidence>
<feature type="transmembrane region" description="Helical" evidence="2">
    <location>
        <begin position="6"/>
        <end position="23"/>
    </location>
</feature>